<dbReference type="KEGG" id="ckw:CKALI_11845"/>
<protein>
    <submittedName>
        <fullName evidence="1">Uncharacterized protein</fullName>
    </submittedName>
</protein>
<dbReference type="RefSeq" id="WP_156193521.1">
    <property type="nucleotide sequence ID" value="NZ_CP046452.1"/>
</dbReference>
<evidence type="ECO:0000313" key="2">
    <source>
        <dbReference type="Proteomes" id="UP000427071"/>
    </source>
</evidence>
<dbReference type="EMBL" id="CP046452">
    <property type="protein sequence ID" value="QGU03207.1"/>
    <property type="molecule type" value="Genomic_DNA"/>
</dbReference>
<dbReference type="Proteomes" id="UP000427071">
    <property type="component" value="Chromosome"/>
</dbReference>
<sequence length="225" mass="25807">MTFNAELGLAICRRRLAAMGGVHPNETCAQEVSNHSIYFYPRHWAERWPAKFTSLPILQQKEKVTVSRSQLFKLGQELNRNLDLDEAILEFYVNVCGWGSGYRGLISARTMRPITNKPECFVPKLRAAFEVLNDDPVEAYRRLNSDPGKIKYLGPAFFTKLLYFADPHKKALILDARVAKSLGSKKTAGWSTKQYQEYLEVIDQIRQEIDPDLRADCIEYLLFQG</sequence>
<organism evidence="1 2">
    <name type="scientific">Corynebacterium kalinowskii</name>
    <dbReference type="NCBI Taxonomy" id="2675216"/>
    <lineage>
        <taxon>Bacteria</taxon>
        <taxon>Bacillati</taxon>
        <taxon>Actinomycetota</taxon>
        <taxon>Actinomycetes</taxon>
        <taxon>Mycobacteriales</taxon>
        <taxon>Corynebacteriaceae</taxon>
        <taxon>Corynebacterium</taxon>
    </lineage>
</organism>
<gene>
    <name evidence="1" type="ORF">CKALI_11845</name>
</gene>
<dbReference type="InterPro" id="IPR048868">
    <property type="entry name" value="OGG-like_put"/>
</dbReference>
<name>A0A6B8VU92_9CORY</name>
<reference evidence="2" key="1">
    <citation type="submission" date="2019-11" db="EMBL/GenBank/DDBJ databases">
        <title>Complete genome sequence of Corynebacterium kalinowskii 1959, a novel Corynebacterium species isolated from soil of a small paddock in Vilsendorf, Germany.</title>
        <authorList>
            <person name="Schaffert L."/>
            <person name="Ruwe M."/>
            <person name="Milse J."/>
            <person name="Hanuschka K."/>
            <person name="Ortseifen V."/>
            <person name="Droste J."/>
            <person name="Brandt D."/>
            <person name="Schlueter L."/>
            <person name="Kutter Y."/>
            <person name="Vinke S."/>
            <person name="Viehoefer P."/>
            <person name="Jacob L."/>
            <person name="Luebke N.-C."/>
            <person name="Schulte-Berndt E."/>
            <person name="Hain C."/>
            <person name="Linder M."/>
            <person name="Schmidt P."/>
            <person name="Wollenschlaeger L."/>
            <person name="Luttermann T."/>
            <person name="Thieme E."/>
            <person name="Hassa J."/>
            <person name="Haak M."/>
            <person name="Wittchen M."/>
            <person name="Mentz A."/>
            <person name="Persicke M."/>
            <person name="Busche T."/>
            <person name="Ruckert C."/>
        </authorList>
    </citation>
    <scope>NUCLEOTIDE SEQUENCE [LARGE SCALE GENOMIC DNA]</scope>
    <source>
        <strain evidence="2">1959</strain>
    </source>
</reference>
<accession>A0A6B8VU92</accession>
<dbReference type="Pfam" id="PF21790">
    <property type="entry name" value="OGG"/>
    <property type="match status" value="1"/>
</dbReference>
<dbReference type="AlphaFoldDB" id="A0A6B8VU92"/>
<evidence type="ECO:0000313" key="1">
    <source>
        <dbReference type="EMBL" id="QGU03207.1"/>
    </source>
</evidence>
<keyword evidence="2" id="KW-1185">Reference proteome</keyword>
<proteinExistence type="predicted"/>